<organism evidence="1 2">
    <name type="scientific">Dreissena polymorpha</name>
    <name type="common">Zebra mussel</name>
    <name type="synonym">Mytilus polymorpha</name>
    <dbReference type="NCBI Taxonomy" id="45954"/>
    <lineage>
        <taxon>Eukaryota</taxon>
        <taxon>Metazoa</taxon>
        <taxon>Spiralia</taxon>
        <taxon>Lophotrochozoa</taxon>
        <taxon>Mollusca</taxon>
        <taxon>Bivalvia</taxon>
        <taxon>Autobranchia</taxon>
        <taxon>Heteroconchia</taxon>
        <taxon>Euheterodonta</taxon>
        <taxon>Imparidentia</taxon>
        <taxon>Neoheterodontei</taxon>
        <taxon>Myida</taxon>
        <taxon>Dreissenoidea</taxon>
        <taxon>Dreissenidae</taxon>
        <taxon>Dreissena</taxon>
    </lineage>
</organism>
<sequence length="80" mass="8638">MNDYNSTALFHASTNGKKFTESPQSEAAVFLLSTKRSNADVVLKTAIALVSSSHTTTDAAILFDEGAQRSFITRKLADDL</sequence>
<dbReference type="EMBL" id="JAIWYP010000008">
    <property type="protein sequence ID" value="KAH3784796.1"/>
    <property type="molecule type" value="Genomic_DNA"/>
</dbReference>
<protein>
    <recommendedName>
        <fullName evidence="3">Peptidase aspartic putative domain-containing protein</fullName>
    </recommendedName>
</protein>
<evidence type="ECO:0000313" key="2">
    <source>
        <dbReference type="Proteomes" id="UP000828390"/>
    </source>
</evidence>
<evidence type="ECO:0000313" key="1">
    <source>
        <dbReference type="EMBL" id="KAH3784796.1"/>
    </source>
</evidence>
<keyword evidence="2" id="KW-1185">Reference proteome</keyword>
<accession>A0A9D4EUR3</accession>
<dbReference type="Proteomes" id="UP000828390">
    <property type="component" value="Unassembled WGS sequence"/>
</dbReference>
<evidence type="ECO:0008006" key="3">
    <source>
        <dbReference type="Google" id="ProtNLM"/>
    </source>
</evidence>
<gene>
    <name evidence="1" type="ORF">DPMN_162867</name>
</gene>
<comment type="caution">
    <text evidence="1">The sequence shown here is derived from an EMBL/GenBank/DDBJ whole genome shotgun (WGS) entry which is preliminary data.</text>
</comment>
<name>A0A9D4EUR3_DREPO</name>
<reference evidence="1" key="1">
    <citation type="journal article" date="2019" name="bioRxiv">
        <title>The Genome of the Zebra Mussel, Dreissena polymorpha: A Resource for Invasive Species Research.</title>
        <authorList>
            <person name="McCartney M.A."/>
            <person name="Auch B."/>
            <person name="Kono T."/>
            <person name="Mallez S."/>
            <person name="Zhang Y."/>
            <person name="Obille A."/>
            <person name="Becker A."/>
            <person name="Abrahante J.E."/>
            <person name="Garbe J."/>
            <person name="Badalamenti J.P."/>
            <person name="Herman A."/>
            <person name="Mangelson H."/>
            <person name="Liachko I."/>
            <person name="Sullivan S."/>
            <person name="Sone E.D."/>
            <person name="Koren S."/>
            <person name="Silverstein K.A.T."/>
            <person name="Beckman K.B."/>
            <person name="Gohl D.M."/>
        </authorList>
    </citation>
    <scope>NUCLEOTIDE SEQUENCE</scope>
    <source>
        <strain evidence="1">Duluth1</strain>
        <tissue evidence="1">Whole animal</tissue>
    </source>
</reference>
<proteinExistence type="predicted"/>
<reference evidence="1" key="2">
    <citation type="submission" date="2020-11" db="EMBL/GenBank/DDBJ databases">
        <authorList>
            <person name="McCartney M.A."/>
            <person name="Auch B."/>
            <person name="Kono T."/>
            <person name="Mallez S."/>
            <person name="Becker A."/>
            <person name="Gohl D.M."/>
            <person name="Silverstein K.A.T."/>
            <person name="Koren S."/>
            <person name="Bechman K.B."/>
            <person name="Herman A."/>
            <person name="Abrahante J.E."/>
            <person name="Garbe J."/>
        </authorList>
    </citation>
    <scope>NUCLEOTIDE SEQUENCE</scope>
    <source>
        <strain evidence="1">Duluth1</strain>
        <tissue evidence="1">Whole animal</tissue>
    </source>
</reference>
<dbReference type="AlphaFoldDB" id="A0A9D4EUR3"/>